<comment type="similarity">
    <text evidence="6">Belongs to the mitochondrion-specific ribosomal protein mL54 family.</text>
</comment>
<feature type="signal peptide" evidence="9">
    <location>
        <begin position="1"/>
        <end position="16"/>
    </location>
</feature>
<keyword evidence="5" id="KW-0687">Ribonucleoprotein</keyword>
<proteinExistence type="inferred from homology"/>
<evidence type="ECO:0000256" key="3">
    <source>
        <dbReference type="ARBA" id="ARBA00022980"/>
    </source>
</evidence>
<evidence type="ECO:0000256" key="8">
    <source>
        <dbReference type="SAM" id="MobiDB-lite"/>
    </source>
</evidence>
<evidence type="ECO:0000256" key="1">
    <source>
        <dbReference type="ARBA" id="ARBA00004173"/>
    </source>
</evidence>
<dbReference type="PANTHER" id="PTHR28595">
    <property type="entry name" value="39S RIBOSOMAL PROTEIN L54, MITOCHONDRIAL"/>
    <property type="match status" value="1"/>
</dbReference>
<feature type="region of interest" description="Disordered" evidence="8">
    <location>
        <begin position="146"/>
        <end position="171"/>
    </location>
</feature>
<dbReference type="GeneID" id="25254550"/>
<reference evidence="10" key="1">
    <citation type="submission" date="2013-10" db="EMBL/GenBank/DDBJ databases">
        <title>Genomic analysis of the causative agents of coccidiosis in chickens.</title>
        <authorList>
            <person name="Reid A.J."/>
            <person name="Blake D."/>
            <person name="Billington K."/>
            <person name="Browne H."/>
            <person name="Dunn M."/>
            <person name="Hung S."/>
            <person name="Kawahara F."/>
            <person name="Miranda-Saavedra D."/>
            <person name="Mourier T."/>
            <person name="Nagra H."/>
            <person name="Otto T.D."/>
            <person name="Rawlings N."/>
            <person name="Sanchez A."/>
            <person name="Sanders M."/>
            <person name="Subramaniam C."/>
            <person name="Tay Y."/>
            <person name="Dear P."/>
            <person name="Doerig C."/>
            <person name="Gruber A."/>
            <person name="Parkinson J."/>
            <person name="Shirley M."/>
            <person name="Wan K.L."/>
            <person name="Berriman M."/>
            <person name="Tomley F."/>
            <person name="Pain A."/>
        </authorList>
    </citation>
    <scope>NUCLEOTIDE SEQUENCE [LARGE SCALE GENOMIC DNA]</scope>
    <source>
        <strain evidence="10">Houghton</strain>
    </source>
</reference>
<name>U6KMC1_EIMTE</name>
<evidence type="ECO:0000256" key="5">
    <source>
        <dbReference type="ARBA" id="ARBA00023274"/>
    </source>
</evidence>
<dbReference type="RefSeq" id="XP_013228250.1">
    <property type="nucleotide sequence ID" value="XM_013372796.1"/>
</dbReference>
<dbReference type="InterPro" id="IPR013870">
    <property type="entry name" value="Ribosomal_mL54"/>
</dbReference>
<evidence type="ECO:0000313" key="11">
    <source>
        <dbReference type="Proteomes" id="UP000030747"/>
    </source>
</evidence>
<feature type="compositionally biased region" description="Low complexity" evidence="8">
    <location>
        <begin position="85"/>
        <end position="97"/>
    </location>
</feature>
<dbReference type="Pfam" id="PF08561">
    <property type="entry name" value="Ribosomal_L37"/>
    <property type="match status" value="1"/>
</dbReference>
<evidence type="ECO:0000256" key="7">
    <source>
        <dbReference type="ARBA" id="ARBA00035179"/>
    </source>
</evidence>
<dbReference type="GO" id="GO:0005762">
    <property type="term" value="C:mitochondrial large ribosomal subunit"/>
    <property type="evidence" value="ECO:0007669"/>
    <property type="project" value="TreeGrafter"/>
</dbReference>
<dbReference type="OrthoDB" id="10252718at2759"/>
<feature type="compositionally biased region" description="Gly residues" evidence="8">
    <location>
        <begin position="98"/>
        <end position="111"/>
    </location>
</feature>
<gene>
    <name evidence="10" type="ORF">ETH_00027285</name>
</gene>
<keyword evidence="4" id="KW-0496">Mitochondrion</keyword>
<protein>
    <recommendedName>
        <fullName evidence="7">Large ribosomal subunit protein mL54</fullName>
    </recommendedName>
</protein>
<dbReference type="AlphaFoldDB" id="U6KMC1"/>
<feature type="region of interest" description="Disordered" evidence="8">
    <location>
        <begin position="84"/>
        <end position="123"/>
    </location>
</feature>
<organism evidence="10 11">
    <name type="scientific">Eimeria tenella</name>
    <name type="common">Coccidian parasite</name>
    <dbReference type="NCBI Taxonomy" id="5802"/>
    <lineage>
        <taxon>Eukaryota</taxon>
        <taxon>Sar</taxon>
        <taxon>Alveolata</taxon>
        <taxon>Apicomplexa</taxon>
        <taxon>Conoidasida</taxon>
        <taxon>Coccidia</taxon>
        <taxon>Eucoccidiorida</taxon>
        <taxon>Eimeriorina</taxon>
        <taxon>Eimeriidae</taxon>
        <taxon>Eimeria</taxon>
    </lineage>
</organism>
<evidence type="ECO:0000256" key="9">
    <source>
        <dbReference type="SAM" id="SignalP"/>
    </source>
</evidence>
<dbReference type="VEuPathDB" id="ToxoDB:ETH2_0825500"/>
<accession>U6KMC1</accession>
<dbReference type="VEuPathDB" id="ToxoDB:ETH_00027285"/>
<evidence type="ECO:0000256" key="6">
    <source>
        <dbReference type="ARBA" id="ARBA00033752"/>
    </source>
</evidence>
<keyword evidence="2" id="KW-0809">Transit peptide</keyword>
<dbReference type="PANTHER" id="PTHR28595:SF1">
    <property type="entry name" value="LARGE RIBOSOMAL SUBUNIT PROTEIN ML54"/>
    <property type="match status" value="1"/>
</dbReference>
<dbReference type="EMBL" id="HG673759">
    <property type="protein sequence ID" value="CDJ37412.1"/>
    <property type="molecule type" value="Genomic_DNA"/>
</dbReference>
<reference evidence="10" key="2">
    <citation type="submission" date="2013-10" db="EMBL/GenBank/DDBJ databases">
        <authorList>
            <person name="Aslett M."/>
        </authorList>
    </citation>
    <scope>NUCLEOTIDE SEQUENCE [LARGE SCALE GENOMIC DNA]</scope>
    <source>
        <strain evidence="10">Houghton</strain>
    </source>
</reference>
<comment type="subcellular location">
    <subcellularLocation>
        <location evidence="1">Mitochondrion</location>
    </subcellularLocation>
</comment>
<keyword evidence="11" id="KW-1185">Reference proteome</keyword>
<dbReference type="GO" id="GO:0003735">
    <property type="term" value="F:structural constituent of ribosome"/>
    <property type="evidence" value="ECO:0007669"/>
    <property type="project" value="TreeGrafter"/>
</dbReference>
<evidence type="ECO:0000313" key="10">
    <source>
        <dbReference type="EMBL" id="CDJ37412.1"/>
    </source>
</evidence>
<evidence type="ECO:0000256" key="4">
    <source>
        <dbReference type="ARBA" id="ARBA00023128"/>
    </source>
</evidence>
<keyword evidence="9" id="KW-0732">Signal</keyword>
<feature type="chain" id="PRO_5004673101" description="Large ribosomal subunit protein mL54" evidence="9">
    <location>
        <begin position="17"/>
        <end position="268"/>
    </location>
</feature>
<sequence>MASAFLLVAFARPCFGGPLGLGGPLAVGGPLAFGGPLRLGGPLRVGGPLGPPPQVPAASQRRIWLCSAAAATLGPLRFSRTQQCALGGPPAAKPGAPGAPGGPLSQGGPQRGGPPQGPPCGSLGPFSCSQRRLSCMHTSKVRLFAPKKKKGTGGAPGGPPGGAPGAQEGGEGIKGGYDHVFNIYKEINEDHKLLEDKFYPKWLWGLHNKPKGYGELALVFLYGKGIETATATDYLRFCRLHRKTQIQLNNARLKKSKRNSIKPIFWDV</sequence>
<dbReference type="Proteomes" id="UP000030747">
    <property type="component" value="Unassembled WGS sequence"/>
</dbReference>
<evidence type="ECO:0000256" key="2">
    <source>
        <dbReference type="ARBA" id="ARBA00022946"/>
    </source>
</evidence>
<keyword evidence="3" id="KW-0689">Ribosomal protein</keyword>